<dbReference type="PANTHER" id="PTHR46429">
    <property type="entry name" value="23S RRNA (GUANOSINE-2'-O-)-METHYLTRANSFERASE RLMB"/>
    <property type="match status" value="1"/>
</dbReference>
<accession>A0A0U1PAL4</accession>
<name>A0A0U1PAL4_9GAMM</name>
<dbReference type="Gene3D" id="3.40.1280.10">
    <property type="match status" value="1"/>
</dbReference>
<dbReference type="AlphaFoldDB" id="A0A0U1PAL4"/>
<organism evidence="4">
    <name type="scientific">Mizugakiibacter sediminis</name>
    <dbReference type="NCBI Taxonomy" id="1475481"/>
    <lineage>
        <taxon>Bacteria</taxon>
        <taxon>Pseudomonadati</taxon>
        <taxon>Pseudomonadota</taxon>
        <taxon>Gammaproteobacteria</taxon>
        <taxon>Lysobacterales</taxon>
        <taxon>Rhodanobacteraceae</taxon>
        <taxon>Mizugakiibacter</taxon>
    </lineage>
</organism>
<dbReference type="GO" id="GO:0003723">
    <property type="term" value="F:RNA binding"/>
    <property type="evidence" value="ECO:0007669"/>
    <property type="project" value="InterPro"/>
</dbReference>
<evidence type="ECO:0000256" key="1">
    <source>
        <dbReference type="ARBA" id="ARBA00022603"/>
    </source>
</evidence>
<dbReference type="Pfam" id="PF00588">
    <property type="entry name" value="SpoU_methylase"/>
    <property type="match status" value="1"/>
</dbReference>
<dbReference type="GO" id="GO:0032259">
    <property type="term" value="P:methylation"/>
    <property type="evidence" value="ECO:0007669"/>
    <property type="project" value="UniProtKB-KW"/>
</dbReference>
<dbReference type="InterPro" id="IPR029028">
    <property type="entry name" value="Alpha/beta_knot_MTases"/>
</dbReference>
<keyword evidence="1 4" id="KW-0489">Methyltransferase</keyword>
<evidence type="ECO:0000259" key="3">
    <source>
        <dbReference type="Pfam" id="PF00588"/>
    </source>
</evidence>
<dbReference type="SUPFAM" id="SSF75217">
    <property type="entry name" value="alpha/beta knot"/>
    <property type="match status" value="1"/>
</dbReference>
<dbReference type="GO" id="GO:0005829">
    <property type="term" value="C:cytosol"/>
    <property type="evidence" value="ECO:0007669"/>
    <property type="project" value="TreeGrafter"/>
</dbReference>
<sequence length="121" mass="12152">MPATSTLTLSGAAVRVAEGGAEAVPLVHAEPGEDAVAALRGAGFALAATVPRAGVSLFDAELPPRIALVFGAEETGIGEALLAAADLRLTIPGTGAVESLNIAASAAVCFAEWRRRHPLRA</sequence>
<dbReference type="InterPro" id="IPR004441">
    <property type="entry name" value="rRNA_MeTrfase_TrmH"/>
</dbReference>
<dbReference type="GO" id="GO:0006396">
    <property type="term" value="P:RNA processing"/>
    <property type="evidence" value="ECO:0007669"/>
    <property type="project" value="InterPro"/>
</dbReference>
<reference evidence="4" key="1">
    <citation type="submission" date="2015-03" db="EMBL/GenBank/DDBJ databases">
        <title>Draft genome sequence of Mizugakiibacter sediminis skMP5.</title>
        <authorList>
            <person name="Watanabe T."/>
            <person name="Kojima H."/>
            <person name="Fukui M."/>
        </authorList>
    </citation>
    <scope>NUCLEOTIDE SEQUENCE</scope>
    <source>
        <strain evidence="4">SkMP5</strain>
    </source>
</reference>
<gene>
    <name evidence="4" type="ORF">MBSD_1907</name>
</gene>
<keyword evidence="2 4" id="KW-0808">Transferase</keyword>
<dbReference type="InterPro" id="IPR029026">
    <property type="entry name" value="tRNA_m1G_MTases_N"/>
</dbReference>
<feature type="domain" description="tRNA/rRNA methyltransferase SpoU type" evidence="3">
    <location>
        <begin position="9"/>
        <end position="110"/>
    </location>
</feature>
<protein>
    <submittedName>
        <fullName evidence="4">rRNA methyltransferase</fullName>
    </submittedName>
</protein>
<dbReference type="InterPro" id="IPR001537">
    <property type="entry name" value="SpoU_MeTrfase"/>
</dbReference>
<dbReference type="PANTHER" id="PTHR46429:SF2">
    <property type="entry name" value="TRNA_RRNA METHYLTRANSFERASE"/>
    <property type="match status" value="1"/>
</dbReference>
<dbReference type="EMBL" id="DF952380">
    <property type="protein sequence ID" value="GAN45360.1"/>
    <property type="molecule type" value="Genomic_DNA"/>
</dbReference>
<evidence type="ECO:0000313" key="4">
    <source>
        <dbReference type="EMBL" id="GAN45360.1"/>
    </source>
</evidence>
<proteinExistence type="predicted"/>
<dbReference type="HOGENOM" id="CLU_021322_6_0_6"/>
<dbReference type="GO" id="GO:0008173">
    <property type="term" value="F:RNA methyltransferase activity"/>
    <property type="evidence" value="ECO:0007669"/>
    <property type="project" value="InterPro"/>
</dbReference>
<evidence type="ECO:0000256" key="2">
    <source>
        <dbReference type="ARBA" id="ARBA00022679"/>
    </source>
</evidence>